<keyword evidence="5" id="KW-1185">Reference proteome</keyword>
<evidence type="ECO:0000256" key="1">
    <source>
        <dbReference type="ARBA" id="ARBA00022801"/>
    </source>
</evidence>
<accession>A0A562T7T8</accession>
<dbReference type="GO" id="GO:0016020">
    <property type="term" value="C:membrane"/>
    <property type="evidence" value="ECO:0007669"/>
    <property type="project" value="TreeGrafter"/>
</dbReference>
<sequence length="264" mass="27994">MQMISVNGVNLHYADTGVATGTALVFLNSLGTDFRIWDHVVPAFEDRFRIVRADKRGHGLSQCVPGGYGLSDLVGDVEALCDALGVDQVIAVGLSVGGLIAQGFAARSPDRVPALILCDTASRIGDAATWTSRMSMIEQDGLGAIADAVLERWFPPSFKAAHPAAYSGWHAMLTRTPTEGYLATCAILKDTDHTAETKALKMPALCLCGSADGATPPALVKATADMMPNARFVEIPEAGHVPCIDQPDAVIRAMKSFFEEHGLV</sequence>
<dbReference type="Pfam" id="PF00561">
    <property type="entry name" value="Abhydrolase_1"/>
    <property type="match status" value="1"/>
</dbReference>
<feature type="domain" description="Peptidase S33 tripeptidyl aminopeptidase-like C-terminal" evidence="3">
    <location>
        <begin position="192"/>
        <end position="259"/>
    </location>
</feature>
<evidence type="ECO:0000313" key="5">
    <source>
        <dbReference type="Proteomes" id="UP000320593"/>
    </source>
</evidence>
<dbReference type="InterPro" id="IPR026968">
    <property type="entry name" value="PcaD/CatD"/>
</dbReference>
<dbReference type="PANTHER" id="PTHR43798:SF31">
    <property type="entry name" value="AB HYDROLASE SUPERFAMILY PROTEIN YCLE"/>
    <property type="match status" value="1"/>
</dbReference>
<dbReference type="InterPro" id="IPR013595">
    <property type="entry name" value="Pept_S33_TAP-like_C"/>
</dbReference>
<comment type="caution">
    <text evidence="4">The sequence shown here is derived from an EMBL/GenBank/DDBJ whole genome shotgun (WGS) entry which is preliminary data.</text>
</comment>
<dbReference type="Pfam" id="PF08386">
    <property type="entry name" value="Abhydrolase_4"/>
    <property type="match status" value="1"/>
</dbReference>
<name>A0A562T7T8_9HYPH</name>
<dbReference type="NCBIfam" id="TIGR02427">
    <property type="entry name" value="protocat_pcaD"/>
    <property type="match status" value="1"/>
</dbReference>
<organism evidence="4 5">
    <name type="scientific">Roseibium hamelinense</name>
    <dbReference type="NCBI Taxonomy" id="150831"/>
    <lineage>
        <taxon>Bacteria</taxon>
        <taxon>Pseudomonadati</taxon>
        <taxon>Pseudomonadota</taxon>
        <taxon>Alphaproteobacteria</taxon>
        <taxon>Hyphomicrobiales</taxon>
        <taxon>Stappiaceae</taxon>
        <taxon>Roseibium</taxon>
    </lineage>
</organism>
<proteinExistence type="predicted"/>
<dbReference type="Proteomes" id="UP000320593">
    <property type="component" value="Unassembled WGS sequence"/>
</dbReference>
<feature type="domain" description="AB hydrolase-1" evidence="2">
    <location>
        <begin position="23"/>
        <end position="134"/>
    </location>
</feature>
<dbReference type="InterPro" id="IPR000073">
    <property type="entry name" value="AB_hydrolase_1"/>
</dbReference>
<evidence type="ECO:0000259" key="3">
    <source>
        <dbReference type="Pfam" id="PF08386"/>
    </source>
</evidence>
<keyword evidence="1" id="KW-0378">Hydrolase</keyword>
<dbReference type="AlphaFoldDB" id="A0A562T7T8"/>
<dbReference type="EMBL" id="VLLF01000003">
    <property type="protein sequence ID" value="TWI89707.1"/>
    <property type="molecule type" value="Genomic_DNA"/>
</dbReference>
<protein>
    <submittedName>
        <fullName evidence="4">3-oxoadipate enol-lactonase/3-oxoadipate enol-lactonase/4-carboxymuconolactone decarboxylase</fullName>
    </submittedName>
</protein>
<evidence type="ECO:0000313" key="4">
    <source>
        <dbReference type="EMBL" id="TWI89707.1"/>
    </source>
</evidence>
<dbReference type="InterPro" id="IPR050266">
    <property type="entry name" value="AB_hydrolase_sf"/>
</dbReference>
<dbReference type="SUPFAM" id="SSF53474">
    <property type="entry name" value="alpha/beta-Hydrolases"/>
    <property type="match status" value="1"/>
</dbReference>
<dbReference type="RefSeq" id="WP_145342549.1">
    <property type="nucleotide sequence ID" value="NZ_SMLY01000073.1"/>
</dbReference>
<dbReference type="GO" id="GO:0047570">
    <property type="term" value="F:3-oxoadipate enol-lactonase activity"/>
    <property type="evidence" value="ECO:0007669"/>
    <property type="project" value="InterPro"/>
</dbReference>
<reference evidence="4 5" key="1">
    <citation type="submission" date="2019-07" db="EMBL/GenBank/DDBJ databases">
        <title>Genomic Encyclopedia of Archaeal and Bacterial Type Strains, Phase II (KMG-II): from individual species to whole genera.</title>
        <authorList>
            <person name="Goeker M."/>
        </authorList>
    </citation>
    <scope>NUCLEOTIDE SEQUENCE [LARGE SCALE GENOMIC DNA]</scope>
    <source>
        <strain evidence="4 5">ATCC BAA-252</strain>
    </source>
</reference>
<evidence type="ECO:0000259" key="2">
    <source>
        <dbReference type="Pfam" id="PF00561"/>
    </source>
</evidence>
<dbReference type="Gene3D" id="3.40.50.1820">
    <property type="entry name" value="alpha/beta hydrolase"/>
    <property type="match status" value="1"/>
</dbReference>
<dbReference type="PRINTS" id="PR00111">
    <property type="entry name" value="ABHYDROLASE"/>
</dbReference>
<dbReference type="OrthoDB" id="9793083at2"/>
<gene>
    <name evidence="4" type="ORF">JM93_01913</name>
</gene>
<dbReference type="PANTHER" id="PTHR43798">
    <property type="entry name" value="MONOACYLGLYCEROL LIPASE"/>
    <property type="match status" value="1"/>
</dbReference>
<dbReference type="GO" id="GO:0042952">
    <property type="term" value="P:beta-ketoadipate pathway"/>
    <property type="evidence" value="ECO:0007669"/>
    <property type="project" value="InterPro"/>
</dbReference>
<dbReference type="InterPro" id="IPR029058">
    <property type="entry name" value="AB_hydrolase_fold"/>
</dbReference>